<dbReference type="RefSeq" id="WP_100618890.1">
    <property type="nucleotide sequence ID" value="NZ_CP024932.1"/>
</dbReference>
<proteinExistence type="predicted"/>
<dbReference type="Proteomes" id="UP000231994">
    <property type="component" value="Chromosome"/>
</dbReference>
<dbReference type="SUPFAM" id="SSF52980">
    <property type="entry name" value="Restriction endonuclease-like"/>
    <property type="match status" value="1"/>
</dbReference>
<evidence type="ECO:0000313" key="2">
    <source>
        <dbReference type="EMBL" id="ATZ08329.1"/>
    </source>
</evidence>
<protein>
    <recommendedName>
        <fullName evidence="1">YqaJ viral recombinase domain-containing protein</fullName>
    </recommendedName>
</protein>
<dbReference type="Gene3D" id="3.90.320.10">
    <property type="match status" value="1"/>
</dbReference>
<dbReference type="InterPro" id="IPR011604">
    <property type="entry name" value="PDDEXK-like_dom_sf"/>
</dbReference>
<evidence type="ECO:0000313" key="3">
    <source>
        <dbReference type="Proteomes" id="UP000231994"/>
    </source>
</evidence>
<dbReference type="EMBL" id="CP024932">
    <property type="protein sequence ID" value="ATZ08329.1"/>
    <property type="molecule type" value="Genomic_DNA"/>
</dbReference>
<sequence>MTSRILANPPAPGTAEWAKIVTASKAPALLGVSRFTSQYAAWHQLAGLIDVDMMDPDRAAWGHIAEASLADWWLHKRPGWQLNVARRGTKEIAYTNDDLPFPNLATIDRRALNRKMGMNNPDRFHIVECKTAMSLDDWGRPGEENAVPADYFTQVLYQMGVSGIHQASIVVLGPFSEPEIHEIEWREDLFAALVDQLAEIYVSTKTGNPPALDDSVSTYETVRGLHPDIDPEAEVQLDHAQAVAWLDAIVGADEAVRAAQLAKTEIADLMGNAKYARVGTTKIADRRSRSGKTPYVQFNKKADLAV</sequence>
<gene>
    <name evidence="2" type="ORF">A9D01_05660</name>
</gene>
<feature type="domain" description="YqaJ viral recombinase" evidence="1">
    <location>
        <begin position="19"/>
        <end position="164"/>
    </location>
</feature>
<accession>A0ABC8CJQ4</accession>
<reference evidence="2 3" key="1">
    <citation type="submission" date="2017-11" db="EMBL/GenBank/DDBJ databases">
        <title>Whole genome sequencing of cultured pathogen.</title>
        <authorList>
            <person name="Hoffmann M."/>
            <person name="Sanchez M."/>
            <person name="Timme R."/>
            <person name="Nudel K."/>
            <person name="Bry L."/>
        </authorList>
    </citation>
    <scope>NUCLEOTIDE SEQUENCE [LARGE SCALE GENOMIC DNA]</scope>
    <source>
        <strain evidence="2 3">216</strain>
    </source>
</reference>
<dbReference type="AlphaFoldDB" id="A0ABC8CJQ4"/>
<dbReference type="InterPro" id="IPR019080">
    <property type="entry name" value="YqaJ_viral_recombinase"/>
</dbReference>
<dbReference type="InterPro" id="IPR011335">
    <property type="entry name" value="Restrct_endonuc-II-like"/>
</dbReference>
<name>A0ABC8CJQ4_CORST</name>
<dbReference type="Pfam" id="PF09588">
    <property type="entry name" value="YqaJ"/>
    <property type="match status" value="1"/>
</dbReference>
<organism evidence="2 3">
    <name type="scientific">Corynebacterium striatum</name>
    <dbReference type="NCBI Taxonomy" id="43770"/>
    <lineage>
        <taxon>Bacteria</taxon>
        <taxon>Bacillati</taxon>
        <taxon>Actinomycetota</taxon>
        <taxon>Actinomycetes</taxon>
        <taxon>Mycobacteriales</taxon>
        <taxon>Corynebacteriaceae</taxon>
        <taxon>Corynebacterium</taxon>
    </lineage>
</organism>
<evidence type="ECO:0000259" key="1">
    <source>
        <dbReference type="Pfam" id="PF09588"/>
    </source>
</evidence>